<dbReference type="InterPro" id="IPR007817">
    <property type="entry name" value="Isocyanide_synthase_DIT1"/>
</dbReference>
<evidence type="ECO:0000313" key="3">
    <source>
        <dbReference type="Proteomes" id="UP001444661"/>
    </source>
</evidence>
<proteinExistence type="predicted"/>
<feature type="region of interest" description="Disordered" evidence="1">
    <location>
        <begin position="1"/>
        <end position="89"/>
    </location>
</feature>
<organism evidence="2 3">
    <name type="scientific">Apiospora rasikravindrae</name>
    <dbReference type="NCBI Taxonomy" id="990691"/>
    <lineage>
        <taxon>Eukaryota</taxon>
        <taxon>Fungi</taxon>
        <taxon>Dikarya</taxon>
        <taxon>Ascomycota</taxon>
        <taxon>Pezizomycotina</taxon>
        <taxon>Sordariomycetes</taxon>
        <taxon>Xylariomycetidae</taxon>
        <taxon>Amphisphaeriales</taxon>
        <taxon>Apiosporaceae</taxon>
        <taxon>Apiospora</taxon>
    </lineage>
</organism>
<dbReference type="PANTHER" id="PTHR37285">
    <property type="entry name" value="SPORE WALL MATURATION PROTEIN DIT1"/>
    <property type="match status" value="1"/>
</dbReference>
<dbReference type="PANTHER" id="PTHR37285:SF5">
    <property type="entry name" value="SPORE WALL MATURATION PROTEIN DIT1"/>
    <property type="match status" value="1"/>
</dbReference>
<feature type="compositionally biased region" description="Polar residues" evidence="1">
    <location>
        <begin position="581"/>
        <end position="590"/>
    </location>
</feature>
<dbReference type="EMBL" id="JAQQWK010000013">
    <property type="protein sequence ID" value="KAK8017819.1"/>
    <property type="molecule type" value="Genomic_DNA"/>
</dbReference>
<accession>A0ABR1RS52</accession>
<feature type="region of interest" description="Disordered" evidence="1">
    <location>
        <begin position="581"/>
        <end position="629"/>
    </location>
</feature>
<gene>
    <name evidence="2" type="ORF">PG993_014145</name>
</gene>
<dbReference type="Pfam" id="PF05141">
    <property type="entry name" value="DIT1_PvcA"/>
    <property type="match status" value="1"/>
</dbReference>
<name>A0ABR1RS52_9PEZI</name>
<comment type="caution">
    <text evidence="2">The sequence shown here is derived from an EMBL/GenBank/DDBJ whole genome shotgun (WGS) entry which is preliminary data.</text>
</comment>
<reference evidence="2 3" key="1">
    <citation type="submission" date="2023-01" db="EMBL/GenBank/DDBJ databases">
        <title>Analysis of 21 Apiospora genomes using comparative genomics revels a genus with tremendous synthesis potential of carbohydrate active enzymes and secondary metabolites.</title>
        <authorList>
            <person name="Sorensen T."/>
        </authorList>
    </citation>
    <scope>NUCLEOTIDE SEQUENCE [LARGE SCALE GENOMIC DNA]</scope>
    <source>
        <strain evidence="2 3">CBS 33761</strain>
    </source>
</reference>
<evidence type="ECO:0000313" key="2">
    <source>
        <dbReference type="EMBL" id="KAK8017819.1"/>
    </source>
</evidence>
<protein>
    <submittedName>
        <fullName evidence="2">Glutamyl-tRNA(Gln) amidotransferase</fullName>
    </submittedName>
</protein>
<evidence type="ECO:0000256" key="1">
    <source>
        <dbReference type="SAM" id="MobiDB-lite"/>
    </source>
</evidence>
<keyword evidence="3" id="KW-1185">Reference proteome</keyword>
<sequence length="669" mass="73654">MATQSRIGRHGETASHGYRARNPLNLDESRTPPKCPPKNLNVPEKAERLGNTHPKGRHSAEKELSNCQDPGAVDAIASSSSRKATEIQDVADRKSTAIFTGLDLEPRPPTCPLASRVLDVMASYSQHLTADGGSQRGYWPGKPRFMDRVQHQMEIGAPIKMILPSFPWKSVSVAPISPPSYMMPPSLPHFYKLALGHPAYWLPDQVNTVDKVNGRLPDLGEVLALSRLNAMCEDVKKLYSPGALLHIATDGLVFDVGITDEDTWVYSEALMDIVAAKEFHAIKLVRVPDLQGLTDGTLDRATYLSLVSTSRLKLLEEYGRTEEEIRNMIRTDQDSLLTYRGFIRFLEKDLNPVGKVATSGSAFRKIVKKVASHMMLRAEVNRTLNPFGPSSVKLMPEQSFTKLLADKCSDHVRLSIHPSSGAVKLSIPLILTNDGTFPRTPWHCVIAVAVDGTYSTVHAQDVRETHVLVHQNGHPDYYRERSPLWDDGWDQEGVSFEPIYPHDLLITRRNPSTPSALSMAQVQKIRTLANQYVGRVRVSGFANTQDVFPEPVIDPTGIASLTFPVKPSVVVVPVEEDETVITSRGSNGSDSIIAPLDGLPGSPCTERVDTSKSSPQSEHGVPKPNIEGEDTYLGTLVKDDIASNHGNYLYPSPAIKESYFSLPTTPNQV</sequence>
<dbReference type="Proteomes" id="UP001444661">
    <property type="component" value="Unassembled WGS sequence"/>
</dbReference>